<organism evidence="3 4">
    <name type="scientific">Bifidobacterium longum subsp. longum</name>
    <dbReference type="NCBI Taxonomy" id="1679"/>
    <lineage>
        <taxon>Bacteria</taxon>
        <taxon>Bacillati</taxon>
        <taxon>Actinomycetota</taxon>
        <taxon>Actinomycetes</taxon>
        <taxon>Bifidobacteriales</taxon>
        <taxon>Bifidobacteriaceae</taxon>
        <taxon>Bifidobacterium</taxon>
    </lineage>
</organism>
<evidence type="ECO:0000313" key="4">
    <source>
        <dbReference type="Proteomes" id="UP000593918"/>
    </source>
</evidence>
<dbReference type="Pfam" id="PF25202">
    <property type="entry name" value="DUF7834"/>
    <property type="match status" value="1"/>
</dbReference>
<dbReference type="InterPro" id="IPR004919">
    <property type="entry name" value="GmrSD_N"/>
</dbReference>
<feature type="domain" description="GmrSD restriction endonucleases N-terminal" evidence="1">
    <location>
        <begin position="8"/>
        <end position="177"/>
    </location>
</feature>
<dbReference type="InterPro" id="IPR057156">
    <property type="entry name" value="DUF7834"/>
</dbReference>
<dbReference type="Pfam" id="PF03235">
    <property type="entry name" value="GmrSD_N"/>
    <property type="match status" value="1"/>
</dbReference>
<evidence type="ECO:0000313" key="3">
    <source>
        <dbReference type="EMBL" id="QOL55041.1"/>
    </source>
</evidence>
<evidence type="ECO:0000259" key="1">
    <source>
        <dbReference type="Pfam" id="PF03235"/>
    </source>
</evidence>
<dbReference type="PANTHER" id="PTHR35149">
    <property type="entry name" value="SLL5132 PROTEIN"/>
    <property type="match status" value="1"/>
</dbReference>
<feature type="domain" description="DUF7834" evidence="2">
    <location>
        <begin position="187"/>
        <end position="410"/>
    </location>
</feature>
<dbReference type="EMBL" id="CP062943">
    <property type="protein sequence ID" value="QOL55041.1"/>
    <property type="molecule type" value="Genomic_DNA"/>
</dbReference>
<protein>
    <submittedName>
        <fullName evidence="3">DUF262 domain-containing protein</fullName>
    </submittedName>
</protein>
<dbReference type="PANTHER" id="PTHR35149:SF2">
    <property type="entry name" value="DUF262 DOMAIN-CONTAINING PROTEIN"/>
    <property type="match status" value="1"/>
</dbReference>
<sequence length="437" mass="51291">MAEIKSVNELLSMNLNIPDYQRPYKWDIQNIDDLFLDITNAISDADRYRTEFKYRIGTIILHRTKNDTYDVVDGQQRIISLVLLKQCLEPGFECSILQIDFTNKVSQFNIHRNYAFIREWFSLKSEDVKRDFIHAFEHILEVVVVCVDKVTEAFQLFDSQNTRGKALDPHDLLKAYHLREMKKYPYEMEHAVTKWEAKDTEKIKELFDLYLFPILNWSRGIKSKPFIAKEIDTYKGIAESSTYSYARRASRAMPYFQITEPFISGNDFFEMVEHYMYLLQDIKSEICNNPRFKEIKLVICGGKDVETPEEMDKVKFGSAGFGYTKNLFYCALLCYYDKFHNFDEMAVKKLFSWAFMLRVDMKTLGFDSVNKYAIGDENSRYTNTIGIFSKISFARMHHEISGLQIKVRRGPDSPSNDRWIDLLYDTIKEINGYGGAE</sequence>
<dbReference type="Proteomes" id="UP000593918">
    <property type="component" value="Chromosome"/>
</dbReference>
<dbReference type="AlphaFoldDB" id="A0A7L9UIZ4"/>
<proteinExistence type="predicted"/>
<dbReference type="RefSeq" id="WP_200408160.1">
    <property type="nucleotide sequence ID" value="NZ_CP062943.1"/>
</dbReference>
<evidence type="ECO:0000259" key="2">
    <source>
        <dbReference type="Pfam" id="PF25202"/>
    </source>
</evidence>
<accession>A0A7L9UIZ4</accession>
<gene>
    <name evidence="3" type="ORF">BL5915_09800</name>
</gene>
<reference evidence="3 4" key="1">
    <citation type="submission" date="2020-10" db="EMBL/GenBank/DDBJ databases">
        <title>Genome sequencing of Bifidobacterium longum subsp. longum KCTC 5915.</title>
        <authorList>
            <person name="Kim J."/>
        </authorList>
    </citation>
    <scope>NUCLEOTIDE SEQUENCE [LARGE SCALE GENOMIC DNA]</scope>
    <source>
        <strain evidence="3 4">KCTC 5915</strain>
    </source>
</reference>
<name>A0A7L9UIZ4_BIFLL</name>